<dbReference type="PANTHER" id="PTHR33928:SF2">
    <property type="entry name" value="PECTATE LYASE SUPERFAMILY PROTEIN DOMAIN-CONTAINING PROTEIN-RELATED"/>
    <property type="match status" value="1"/>
</dbReference>
<feature type="domain" description="Rhamnogalacturonase A/B/Epimerase-like pectate lyase" evidence="2">
    <location>
        <begin position="46"/>
        <end position="243"/>
    </location>
</feature>
<gene>
    <name evidence="3" type="ORF">SCUCBS95973_008667</name>
</gene>
<evidence type="ECO:0000313" key="4">
    <source>
        <dbReference type="Proteomes" id="UP001642405"/>
    </source>
</evidence>
<dbReference type="InterPro" id="IPR024535">
    <property type="entry name" value="RHGA/B-epi-like_pectate_lyase"/>
</dbReference>
<protein>
    <recommendedName>
        <fullName evidence="2">Rhamnogalacturonase A/B/Epimerase-like pectate lyase domain-containing protein</fullName>
    </recommendedName>
</protein>
<dbReference type="Proteomes" id="UP001642405">
    <property type="component" value="Unassembled WGS sequence"/>
</dbReference>
<proteinExistence type="predicted"/>
<keyword evidence="1" id="KW-0732">Signal</keyword>
<sequence>MKLSLYLLPDALLATQAAAANCSVWMEDIPHRGIAAFNTQEDFLVWRNVKDFGAKGDGVTDDTDAIQAAISANETYASSTATISTNTPNTVYFPPGTYMLRSSLQLHFATHLVGNPNCMPVFKALATFPTSTSFSYLIDGNYNEGWSDTVLFYRQVRNLILDTTIADPSSNISVIHWPASQATALQNLVVEMPEGSNHVGLIMSGGSGGYLSDLSFRGATRNWGLTYLGIQINDCNVGIRVSDVTQVRPVILVDSQISNTPLAVVTAYKPTGIITAAAVVLENVVCKNVTAIVQDGTGAALLAGRWHRHAPSHPTRPALLTAAGQGSSSSALVDGAYCSMSKPLYANESASAFLSVRVAGAVGDDVTDDTAAVQHALDTALARGQIAHFDAGVYRVSQTVTIPAGSRVVGENFATIMSSGSFFAGYSNPQPVVQVGMPGGADGTVYWSDMLVQVQGQQAGAKLIQWNLASPAGQPSGMWDVHGRTGGTLGTNLRAAECPKVTATQVNETNYNADCRAAYAQMHITSAAAGVYLENVWFWGSDVDLDERYTTSPQNLVYTARGLLVESADGPVWLLGAGFEHCVLYNFQFAGALTIFASQLQSETPYFMPNPPATLPFPAVSAVSDPVFSSNTTYTSPTTGATMPAAVSWGFRAVNSSDSLHTDWMNGCGDSGRCQARLVSLESSGVHYYDLHIVGADIMVTVDGEDIIPRASNLVNNVGEIAVFHSS</sequence>
<reference evidence="3 4" key="1">
    <citation type="submission" date="2024-01" db="EMBL/GenBank/DDBJ databases">
        <authorList>
            <person name="Allen C."/>
            <person name="Tagirdzhanova G."/>
        </authorList>
    </citation>
    <scope>NUCLEOTIDE SEQUENCE [LARGE SCALE GENOMIC DNA]</scope>
</reference>
<dbReference type="Gene3D" id="2.160.20.10">
    <property type="entry name" value="Single-stranded right-handed beta-helix, Pectin lyase-like"/>
    <property type="match status" value="2"/>
</dbReference>
<dbReference type="InterPro" id="IPR039279">
    <property type="entry name" value="QRT3-like"/>
</dbReference>
<evidence type="ECO:0000313" key="3">
    <source>
        <dbReference type="EMBL" id="CAK7233654.1"/>
    </source>
</evidence>
<dbReference type="SUPFAM" id="SSF51126">
    <property type="entry name" value="Pectin lyase-like"/>
    <property type="match status" value="2"/>
</dbReference>
<evidence type="ECO:0000256" key="1">
    <source>
        <dbReference type="SAM" id="SignalP"/>
    </source>
</evidence>
<organism evidence="3 4">
    <name type="scientific">Sporothrix curviconia</name>
    <dbReference type="NCBI Taxonomy" id="1260050"/>
    <lineage>
        <taxon>Eukaryota</taxon>
        <taxon>Fungi</taxon>
        <taxon>Dikarya</taxon>
        <taxon>Ascomycota</taxon>
        <taxon>Pezizomycotina</taxon>
        <taxon>Sordariomycetes</taxon>
        <taxon>Sordariomycetidae</taxon>
        <taxon>Ophiostomatales</taxon>
        <taxon>Ophiostomataceae</taxon>
        <taxon>Sporothrix</taxon>
    </lineage>
</organism>
<comment type="caution">
    <text evidence="3">The sequence shown here is derived from an EMBL/GenBank/DDBJ whole genome shotgun (WGS) entry which is preliminary data.</text>
</comment>
<feature type="domain" description="Rhamnogalacturonase A/B/Epimerase-like pectate lyase" evidence="2">
    <location>
        <begin position="353"/>
        <end position="416"/>
    </location>
</feature>
<dbReference type="EMBL" id="CAWUHB010000076">
    <property type="protein sequence ID" value="CAK7233654.1"/>
    <property type="molecule type" value="Genomic_DNA"/>
</dbReference>
<dbReference type="Pfam" id="PF12708">
    <property type="entry name" value="Pect-lyase_RHGA_epim"/>
    <property type="match status" value="2"/>
</dbReference>
<accession>A0ABP0CR27</accession>
<dbReference type="CDD" id="cd23668">
    <property type="entry name" value="GH55_beta13glucanase-like"/>
    <property type="match status" value="1"/>
</dbReference>
<dbReference type="InterPro" id="IPR011050">
    <property type="entry name" value="Pectin_lyase_fold/virulence"/>
</dbReference>
<name>A0ABP0CR27_9PEZI</name>
<evidence type="ECO:0000259" key="2">
    <source>
        <dbReference type="Pfam" id="PF12708"/>
    </source>
</evidence>
<dbReference type="PANTHER" id="PTHR33928">
    <property type="entry name" value="POLYGALACTURONASE QRT3"/>
    <property type="match status" value="1"/>
</dbReference>
<keyword evidence="4" id="KW-1185">Reference proteome</keyword>
<feature type="signal peptide" evidence="1">
    <location>
        <begin position="1"/>
        <end position="19"/>
    </location>
</feature>
<feature type="chain" id="PRO_5046138461" description="Rhamnogalacturonase A/B/Epimerase-like pectate lyase domain-containing protein" evidence="1">
    <location>
        <begin position="20"/>
        <end position="727"/>
    </location>
</feature>
<dbReference type="InterPro" id="IPR012334">
    <property type="entry name" value="Pectin_lyas_fold"/>
</dbReference>